<dbReference type="EMBL" id="JANPWB010000009">
    <property type="protein sequence ID" value="KAJ1152791.1"/>
    <property type="molecule type" value="Genomic_DNA"/>
</dbReference>
<feature type="compositionally biased region" description="Basic and acidic residues" evidence="1">
    <location>
        <begin position="35"/>
        <end position="90"/>
    </location>
</feature>
<organism evidence="2 3">
    <name type="scientific">Pleurodeles waltl</name>
    <name type="common">Iberian ribbed newt</name>
    <dbReference type="NCBI Taxonomy" id="8319"/>
    <lineage>
        <taxon>Eukaryota</taxon>
        <taxon>Metazoa</taxon>
        <taxon>Chordata</taxon>
        <taxon>Craniata</taxon>
        <taxon>Vertebrata</taxon>
        <taxon>Euteleostomi</taxon>
        <taxon>Amphibia</taxon>
        <taxon>Batrachia</taxon>
        <taxon>Caudata</taxon>
        <taxon>Salamandroidea</taxon>
        <taxon>Salamandridae</taxon>
        <taxon>Pleurodelinae</taxon>
        <taxon>Pleurodeles</taxon>
    </lineage>
</organism>
<evidence type="ECO:0000256" key="1">
    <source>
        <dbReference type="SAM" id="MobiDB-lite"/>
    </source>
</evidence>
<feature type="compositionally biased region" description="Polar residues" evidence="1">
    <location>
        <begin position="1"/>
        <end position="11"/>
    </location>
</feature>
<keyword evidence="3" id="KW-1185">Reference proteome</keyword>
<evidence type="ECO:0000313" key="2">
    <source>
        <dbReference type="EMBL" id="KAJ1152791.1"/>
    </source>
</evidence>
<protein>
    <submittedName>
        <fullName evidence="2">Uncharacterized protein</fullName>
    </submittedName>
</protein>
<dbReference type="Proteomes" id="UP001066276">
    <property type="component" value="Chromosome 5"/>
</dbReference>
<dbReference type="AlphaFoldDB" id="A0AAV7RK12"/>
<name>A0AAV7RK12_PLEWA</name>
<gene>
    <name evidence="2" type="ORF">NDU88_005566</name>
</gene>
<reference evidence="2" key="1">
    <citation type="journal article" date="2022" name="bioRxiv">
        <title>Sequencing and chromosome-scale assembly of the giantPleurodeles waltlgenome.</title>
        <authorList>
            <person name="Brown T."/>
            <person name="Elewa A."/>
            <person name="Iarovenko S."/>
            <person name="Subramanian E."/>
            <person name="Araus A.J."/>
            <person name="Petzold A."/>
            <person name="Susuki M."/>
            <person name="Suzuki K.-i.T."/>
            <person name="Hayashi T."/>
            <person name="Toyoda A."/>
            <person name="Oliveira C."/>
            <person name="Osipova E."/>
            <person name="Leigh N.D."/>
            <person name="Simon A."/>
            <person name="Yun M.H."/>
        </authorList>
    </citation>
    <scope>NUCLEOTIDE SEQUENCE</scope>
    <source>
        <strain evidence="2">20211129_DDA</strain>
        <tissue evidence="2">Liver</tissue>
    </source>
</reference>
<comment type="caution">
    <text evidence="2">The sequence shown here is derived from an EMBL/GenBank/DDBJ whole genome shotgun (WGS) entry which is preliminary data.</text>
</comment>
<accession>A0AAV7RK12</accession>
<proteinExistence type="predicted"/>
<feature type="region of interest" description="Disordered" evidence="1">
    <location>
        <begin position="1"/>
        <end position="102"/>
    </location>
</feature>
<sequence>MAISAAVQSHTPEPARKCPGGTGSGIAHPEVLPDPDIRLKDAGSAENRETEKGEVLEWKEPEVARSEETEERPRTELTGEDCKESEERRGNPALRGSRKRDLKASIETYGRHHQRCHIPGGAWLAQVQSCLQVHFLPRW</sequence>
<evidence type="ECO:0000313" key="3">
    <source>
        <dbReference type="Proteomes" id="UP001066276"/>
    </source>
</evidence>